<evidence type="ECO:0000256" key="3">
    <source>
        <dbReference type="ARBA" id="ARBA00023002"/>
    </source>
</evidence>
<evidence type="ECO:0000313" key="7">
    <source>
        <dbReference type="EMBL" id="GHC37342.1"/>
    </source>
</evidence>
<feature type="binding site" evidence="5">
    <location>
        <position position="296"/>
    </location>
    <ligand>
        <name>Fe cation</name>
        <dbReference type="ChEBI" id="CHEBI:24875"/>
        <note>catalytic</note>
    </ligand>
</feature>
<evidence type="ECO:0000313" key="8">
    <source>
        <dbReference type="Proteomes" id="UP000646244"/>
    </source>
</evidence>
<keyword evidence="2 5" id="KW-0479">Metal-binding</keyword>
<feature type="binding site" evidence="5">
    <location>
        <position position="185"/>
    </location>
    <ligand>
        <name>Fe cation</name>
        <dbReference type="ChEBI" id="CHEBI:24875"/>
        <note>catalytic</note>
    </ligand>
</feature>
<dbReference type="GO" id="GO:0016121">
    <property type="term" value="P:carotene catabolic process"/>
    <property type="evidence" value="ECO:0007669"/>
    <property type="project" value="TreeGrafter"/>
</dbReference>
<keyword evidence="4 5" id="KW-0408">Iron</keyword>
<keyword evidence="3 6" id="KW-0560">Oxidoreductase</keyword>
<feature type="binding site" evidence="5">
    <location>
        <position position="477"/>
    </location>
    <ligand>
        <name>Fe cation</name>
        <dbReference type="ChEBI" id="CHEBI:24875"/>
        <note>catalytic</note>
    </ligand>
</feature>
<dbReference type="Pfam" id="PF03055">
    <property type="entry name" value="RPE65"/>
    <property type="match status" value="1"/>
</dbReference>
<proteinExistence type="inferred from homology"/>
<dbReference type="GO" id="GO:0010436">
    <property type="term" value="F:carotenoid dioxygenase activity"/>
    <property type="evidence" value="ECO:0007669"/>
    <property type="project" value="TreeGrafter"/>
</dbReference>
<dbReference type="InterPro" id="IPR004294">
    <property type="entry name" value="Carotenoid_Oase"/>
</dbReference>
<sequence length="485" mass="53453">MVEGRPHGWGTRPAAAGEGPVEVGAMTEGRPHAGTNPYLRGLYAPVHEEITAVDLPVTGRIPGSLCGRYLRNGPNPLEVEDPAAYHWFSGEGMIHGVRLRDGRAEWYRNRWVRSDAVAGQLGEKLLHGPRHLDLDFAPNTHVQFFAGHCLALVEGGTLPYELDPELHTIGPFDFHGTLPGGLSAHPVLDPRSGELHAVAYCPAWPYVQYVVAGTDGRVRRSVDVPVGERPMMHAFSLTERYVLLYDLPVVFARLPGTAGHHPVWVPGRPARLGVLPREGRAEQVRWLETDPCFVFHPMNAFEHGPPDGGRGRRFLTVHLVRYDRFFDAASAGRPAPGEHLAHLERWTVDLTAGTVRRERLDDRPVEFPRVDPRRLTLPHRFGYAMHERQPGRDTGLLKYDLERGTAEEFRVPAGGDVGEGVFVPAAPGAAEDEGWVLAYAYDPARAASDLVVLAAQDFAAGPVARIHLPVRVPLGFHGTWVPDHP</sequence>
<comment type="cofactor">
    <cofactor evidence="5 6">
        <name>Fe(2+)</name>
        <dbReference type="ChEBI" id="CHEBI:29033"/>
    </cofactor>
    <text evidence="5 6">Binds 1 Fe(2+) ion per subunit.</text>
</comment>
<organism evidence="7 8">
    <name type="scientific">Streptomyces cinnamoneus</name>
    <name type="common">Streptoverticillium cinnamoneum</name>
    <dbReference type="NCBI Taxonomy" id="53446"/>
    <lineage>
        <taxon>Bacteria</taxon>
        <taxon>Bacillati</taxon>
        <taxon>Actinomycetota</taxon>
        <taxon>Actinomycetes</taxon>
        <taxon>Kitasatosporales</taxon>
        <taxon>Streptomycetaceae</taxon>
        <taxon>Streptomyces</taxon>
        <taxon>Streptomyces cinnamoneus group</taxon>
    </lineage>
</organism>
<dbReference type="GO" id="GO:0046872">
    <property type="term" value="F:metal ion binding"/>
    <property type="evidence" value="ECO:0007669"/>
    <property type="project" value="UniProtKB-KW"/>
</dbReference>
<comment type="similarity">
    <text evidence="1 6">Belongs to the carotenoid oxygenase family.</text>
</comment>
<comment type="caution">
    <text evidence="7">The sequence shown here is derived from an EMBL/GenBank/DDBJ whole genome shotgun (WGS) entry which is preliminary data.</text>
</comment>
<reference evidence="7" key="2">
    <citation type="submission" date="2020-09" db="EMBL/GenBank/DDBJ databases">
        <authorList>
            <person name="Sun Q."/>
            <person name="Ohkuma M."/>
        </authorList>
    </citation>
    <scope>NUCLEOTIDE SEQUENCE</scope>
    <source>
        <strain evidence="7">JCM 4633</strain>
    </source>
</reference>
<evidence type="ECO:0000256" key="2">
    <source>
        <dbReference type="ARBA" id="ARBA00022723"/>
    </source>
</evidence>
<dbReference type="EMBL" id="BMVB01000002">
    <property type="protein sequence ID" value="GHC37342.1"/>
    <property type="molecule type" value="Genomic_DNA"/>
</dbReference>
<evidence type="ECO:0000256" key="1">
    <source>
        <dbReference type="ARBA" id="ARBA00006787"/>
    </source>
</evidence>
<evidence type="ECO:0000256" key="5">
    <source>
        <dbReference type="PIRSR" id="PIRSR604294-1"/>
    </source>
</evidence>
<dbReference type="PANTHER" id="PTHR10543:SF89">
    <property type="entry name" value="CAROTENOID 9,10(9',10')-CLEAVAGE DIOXYGENASE 1"/>
    <property type="match status" value="1"/>
</dbReference>
<evidence type="ECO:0000256" key="4">
    <source>
        <dbReference type="ARBA" id="ARBA00023004"/>
    </source>
</evidence>
<protein>
    <recommendedName>
        <fullName evidence="6">Dioxygenase</fullName>
        <ecNumber evidence="6">1.13.11.-</ecNumber>
    </recommendedName>
</protein>
<gene>
    <name evidence="7" type="ORF">GCM10010507_08420</name>
</gene>
<reference evidence="7" key="1">
    <citation type="journal article" date="2014" name="Int. J. Syst. Evol. Microbiol.">
        <title>Complete genome sequence of Corynebacterium casei LMG S-19264T (=DSM 44701T), isolated from a smear-ripened cheese.</title>
        <authorList>
            <consortium name="US DOE Joint Genome Institute (JGI-PGF)"/>
            <person name="Walter F."/>
            <person name="Albersmeier A."/>
            <person name="Kalinowski J."/>
            <person name="Ruckert C."/>
        </authorList>
    </citation>
    <scope>NUCLEOTIDE SEQUENCE</scope>
    <source>
        <strain evidence="7">JCM 4633</strain>
    </source>
</reference>
<keyword evidence="6 7" id="KW-0223">Dioxygenase</keyword>
<dbReference type="AlphaFoldDB" id="A0A918TBC9"/>
<feature type="binding site" evidence="5">
    <location>
        <position position="233"/>
    </location>
    <ligand>
        <name>Fe cation</name>
        <dbReference type="ChEBI" id="CHEBI:24875"/>
        <note>catalytic</note>
    </ligand>
</feature>
<dbReference type="PANTHER" id="PTHR10543">
    <property type="entry name" value="BETA-CAROTENE DIOXYGENASE"/>
    <property type="match status" value="1"/>
</dbReference>
<dbReference type="EC" id="1.13.11.-" evidence="6"/>
<name>A0A918TBC9_STRCJ</name>
<evidence type="ECO:0000256" key="6">
    <source>
        <dbReference type="RuleBase" id="RU364048"/>
    </source>
</evidence>
<accession>A0A918TBC9</accession>
<dbReference type="Proteomes" id="UP000646244">
    <property type="component" value="Unassembled WGS sequence"/>
</dbReference>